<evidence type="ECO:0008006" key="6">
    <source>
        <dbReference type="Google" id="ProtNLM"/>
    </source>
</evidence>
<dbReference type="PANTHER" id="PTHR42901:SF1">
    <property type="entry name" value="ALCOHOL DEHYDROGENASE"/>
    <property type="match status" value="1"/>
</dbReference>
<dbReference type="PRINTS" id="PR00081">
    <property type="entry name" value="GDHRDH"/>
</dbReference>
<proteinExistence type="inferred from homology"/>
<dbReference type="InterPro" id="IPR002347">
    <property type="entry name" value="SDR_fam"/>
</dbReference>
<dbReference type="SUPFAM" id="SSF51735">
    <property type="entry name" value="NAD(P)-binding Rossmann-fold domains"/>
    <property type="match status" value="1"/>
</dbReference>
<dbReference type="InterPro" id="IPR036291">
    <property type="entry name" value="NAD(P)-bd_dom_sf"/>
</dbReference>
<reference evidence="4 5" key="1">
    <citation type="submission" date="2018-11" db="EMBL/GenBank/DDBJ databases">
        <title>Genomic Encyclopedia of Type Strains, Phase IV (KMG-IV): sequencing the most valuable type-strain genomes for metagenomic binning, comparative biology and taxonomic classification.</title>
        <authorList>
            <person name="Goeker M."/>
        </authorList>
    </citation>
    <scope>NUCLEOTIDE SEQUENCE [LARGE SCALE GENOMIC DNA]</scope>
    <source>
        <strain evidence="4 5">DSM 26537</strain>
    </source>
</reference>
<name>A0A3N1XKG5_9FIRM</name>
<dbReference type="EMBL" id="RJVG01000007">
    <property type="protein sequence ID" value="ROR27193.1"/>
    <property type="molecule type" value="Genomic_DNA"/>
</dbReference>
<evidence type="ECO:0000256" key="2">
    <source>
        <dbReference type="ARBA" id="ARBA00023002"/>
    </source>
</evidence>
<accession>A0A3N1XKG5</accession>
<protein>
    <recommendedName>
        <fullName evidence="6">Ketoacyl reductase</fullName>
    </recommendedName>
</protein>
<evidence type="ECO:0000313" key="5">
    <source>
        <dbReference type="Proteomes" id="UP000273083"/>
    </source>
</evidence>
<dbReference type="PIRSF" id="PIRSF000126">
    <property type="entry name" value="11-beta-HSD1"/>
    <property type="match status" value="1"/>
</dbReference>
<keyword evidence="2" id="KW-0560">Oxidoreductase</keyword>
<dbReference type="OrthoDB" id="9808814at2"/>
<dbReference type="Gene3D" id="3.40.50.720">
    <property type="entry name" value="NAD(P)-binding Rossmann-like Domain"/>
    <property type="match status" value="1"/>
</dbReference>
<dbReference type="Proteomes" id="UP000273083">
    <property type="component" value="Unassembled WGS sequence"/>
</dbReference>
<organism evidence="4 5">
    <name type="scientific">Mobilisporobacter senegalensis</name>
    <dbReference type="NCBI Taxonomy" id="1329262"/>
    <lineage>
        <taxon>Bacteria</taxon>
        <taxon>Bacillati</taxon>
        <taxon>Bacillota</taxon>
        <taxon>Clostridia</taxon>
        <taxon>Lachnospirales</taxon>
        <taxon>Lachnospiraceae</taxon>
        <taxon>Mobilisporobacter</taxon>
    </lineage>
</organism>
<comment type="caution">
    <text evidence="4">The sequence shown here is derived from an EMBL/GenBank/DDBJ whole genome shotgun (WGS) entry which is preliminary data.</text>
</comment>
<evidence type="ECO:0000313" key="4">
    <source>
        <dbReference type="EMBL" id="ROR27193.1"/>
    </source>
</evidence>
<gene>
    <name evidence="4" type="ORF">EDD66_107107</name>
</gene>
<dbReference type="PANTHER" id="PTHR42901">
    <property type="entry name" value="ALCOHOL DEHYDROGENASE"/>
    <property type="match status" value="1"/>
</dbReference>
<dbReference type="Pfam" id="PF00106">
    <property type="entry name" value="adh_short"/>
    <property type="match status" value="1"/>
</dbReference>
<keyword evidence="5" id="KW-1185">Reference proteome</keyword>
<dbReference type="AlphaFoldDB" id="A0A3N1XKG5"/>
<comment type="similarity">
    <text evidence="1 3">Belongs to the short-chain dehydrogenases/reductases (SDR) family.</text>
</comment>
<evidence type="ECO:0000256" key="3">
    <source>
        <dbReference type="RuleBase" id="RU000363"/>
    </source>
</evidence>
<sequence>MYVLITGASSGIGLEIAKLLAKKEYDLILVARRKNRLLGLKKQLEARYKVKVITKECDLSEEENCYQLFEEIKNLDITVLINNAGFGKIGYFENISLENELDMIRTNIIAPHILTKLFIKVKQKGFILNVASMAGFQPGPVMATYGATKAYLLNLSLSINYELQRSNKNIHITTLCPGPVDTEFNKVANADFNLSSITARQCAKEAIRGLFQRKELVVPGMNMKLLRIASKFAPLKIILPMEFRIQTKKTNL</sequence>
<dbReference type="RefSeq" id="WP_123609889.1">
    <property type="nucleotide sequence ID" value="NZ_RJVG01000007.1"/>
</dbReference>
<dbReference type="GO" id="GO:0016491">
    <property type="term" value="F:oxidoreductase activity"/>
    <property type="evidence" value="ECO:0007669"/>
    <property type="project" value="UniProtKB-KW"/>
</dbReference>
<evidence type="ECO:0000256" key="1">
    <source>
        <dbReference type="ARBA" id="ARBA00006484"/>
    </source>
</evidence>
<dbReference type="PRINTS" id="PR00080">
    <property type="entry name" value="SDRFAMILY"/>
</dbReference>